<organism evidence="8 9">
    <name type="scientific">Novipirellula caenicola</name>
    <dbReference type="NCBI Taxonomy" id="1536901"/>
    <lineage>
        <taxon>Bacteria</taxon>
        <taxon>Pseudomonadati</taxon>
        <taxon>Planctomycetota</taxon>
        <taxon>Planctomycetia</taxon>
        <taxon>Pirellulales</taxon>
        <taxon>Pirellulaceae</taxon>
        <taxon>Novipirellula</taxon>
    </lineage>
</organism>
<evidence type="ECO:0000259" key="7">
    <source>
        <dbReference type="Pfam" id="PF16822"/>
    </source>
</evidence>
<keyword evidence="9" id="KW-1185">Reference proteome</keyword>
<evidence type="ECO:0000256" key="5">
    <source>
        <dbReference type="ARBA" id="ARBA00022764"/>
    </source>
</evidence>
<name>A0ABP9VYP7_9BACT</name>
<evidence type="ECO:0000256" key="4">
    <source>
        <dbReference type="ARBA" id="ARBA00022729"/>
    </source>
</evidence>
<evidence type="ECO:0000256" key="3">
    <source>
        <dbReference type="ARBA" id="ARBA00022679"/>
    </source>
</evidence>
<evidence type="ECO:0000313" key="8">
    <source>
        <dbReference type="EMBL" id="GAA5509405.1"/>
    </source>
</evidence>
<protein>
    <recommendedName>
        <fullName evidence="7">AlgX/AlgJ SGNH hydrolase-like domain-containing protein</fullName>
    </recommendedName>
</protein>
<accession>A0ABP9VYP7</accession>
<comment type="pathway">
    <text evidence="2">Glycan biosynthesis; alginate biosynthesis.</text>
</comment>
<feature type="domain" description="AlgX/AlgJ SGNH hydrolase-like" evidence="7">
    <location>
        <begin position="107"/>
        <end position="237"/>
    </location>
</feature>
<keyword evidence="5" id="KW-0574">Periplasm</keyword>
<dbReference type="Proteomes" id="UP001416858">
    <property type="component" value="Unassembled WGS sequence"/>
</dbReference>
<evidence type="ECO:0000313" key="9">
    <source>
        <dbReference type="Proteomes" id="UP001416858"/>
    </source>
</evidence>
<reference evidence="8 9" key="1">
    <citation type="submission" date="2024-02" db="EMBL/GenBank/DDBJ databases">
        <title>Rhodopirellula caenicola NBRC 110016.</title>
        <authorList>
            <person name="Ichikawa N."/>
            <person name="Katano-Makiyama Y."/>
            <person name="Hidaka K."/>
        </authorList>
    </citation>
    <scope>NUCLEOTIDE SEQUENCE [LARGE SCALE GENOMIC DNA]</scope>
    <source>
        <strain evidence="8 9">NBRC 110016</strain>
    </source>
</reference>
<keyword evidence="6" id="KW-0016">Alginate biosynthesis</keyword>
<keyword evidence="3" id="KW-0808">Transferase</keyword>
<sequence>MHGRVVKGWVLLEPKRLPLAAAPQVVASLTPDTELVHPLNSSRPDVIADVLQQNPEQYLQRCYGFQFVVPNHVTSFPLSLRLGTRQVKLGHVCMEAACSGPNRSSGVLEGKSGWLFLGNDTNHSMDQHRGTLQLTRRGLRSWVKYARGLQRFGKSIQASVALLIAPAKESVLGQYHPLAAGKQNPVQQVADVLPRELLVHPVAAMKACGDDAFLVTDTHWSDQGAKVGAVELAKTLGLASRDVVELFVDDRYRSESIAGDLGCKMNPPRTSHTQRLDSYDLGRHIVYDNGLRSFGRIFVTRHSNALVDQTCLIFGSSSSYAMLKYASRMFGCVILVHTAGGLDPHLIAAVKPQFLVAQTNARYVVRVPRLTHSVRDQLKTKVSRLTETERAEVIANRVCNDASWLAKSAFAPYDQILW</sequence>
<dbReference type="RefSeq" id="WP_345686444.1">
    <property type="nucleotide sequence ID" value="NZ_BAABRO010000013.1"/>
</dbReference>
<keyword evidence="4" id="KW-0732">Signal</keyword>
<evidence type="ECO:0000256" key="1">
    <source>
        <dbReference type="ARBA" id="ARBA00004418"/>
    </source>
</evidence>
<comment type="caution">
    <text evidence="8">The sequence shown here is derived from an EMBL/GenBank/DDBJ whole genome shotgun (WGS) entry which is preliminary data.</text>
</comment>
<gene>
    <name evidence="8" type="ORF">Rcae01_04904</name>
</gene>
<comment type="subcellular location">
    <subcellularLocation>
        <location evidence="1">Periplasm</location>
    </subcellularLocation>
</comment>
<evidence type="ECO:0000256" key="6">
    <source>
        <dbReference type="ARBA" id="ARBA00022841"/>
    </source>
</evidence>
<dbReference type="InterPro" id="IPR031811">
    <property type="entry name" value="ALGX/ALGJ_SGNH-like"/>
</dbReference>
<dbReference type="EMBL" id="BAABRO010000013">
    <property type="protein sequence ID" value="GAA5509405.1"/>
    <property type="molecule type" value="Genomic_DNA"/>
</dbReference>
<proteinExistence type="predicted"/>
<evidence type="ECO:0000256" key="2">
    <source>
        <dbReference type="ARBA" id="ARBA00005182"/>
    </source>
</evidence>
<dbReference type="Pfam" id="PF16822">
    <property type="entry name" value="ALGX"/>
    <property type="match status" value="1"/>
</dbReference>